<dbReference type="Pfam" id="PF02311">
    <property type="entry name" value="AraC_binding"/>
    <property type="match status" value="1"/>
</dbReference>
<dbReference type="Proteomes" id="UP001597521">
    <property type="component" value="Unassembled WGS sequence"/>
</dbReference>
<dbReference type="InterPro" id="IPR009057">
    <property type="entry name" value="Homeodomain-like_sf"/>
</dbReference>
<dbReference type="InterPro" id="IPR037923">
    <property type="entry name" value="HTH-like"/>
</dbReference>
<dbReference type="RefSeq" id="WP_386830670.1">
    <property type="nucleotide sequence ID" value="NZ_JBHUNP010000001.1"/>
</dbReference>
<keyword evidence="1" id="KW-0805">Transcription regulation</keyword>
<dbReference type="SUPFAM" id="SSF51215">
    <property type="entry name" value="Regulatory protein AraC"/>
    <property type="match status" value="1"/>
</dbReference>
<organism evidence="5 6">
    <name type="scientific">Devosia albogilva</name>
    <dbReference type="NCBI Taxonomy" id="429726"/>
    <lineage>
        <taxon>Bacteria</taxon>
        <taxon>Pseudomonadati</taxon>
        <taxon>Pseudomonadota</taxon>
        <taxon>Alphaproteobacteria</taxon>
        <taxon>Hyphomicrobiales</taxon>
        <taxon>Devosiaceae</taxon>
        <taxon>Devosia</taxon>
    </lineage>
</organism>
<keyword evidence="2" id="KW-0238">DNA-binding</keyword>
<comment type="caution">
    <text evidence="5">The sequence shown here is derived from an EMBL/GenBank/DDBJ whole genome shotgun (WGS) entry which is preliminary data.</text>
</comment>
<evidence type="ECO:0000313" key="5">
    <source>
        <dbReference type="EMBL" id="MFD2646223.1"/>
    </source>
</evidence>
<evidence type="ECO:0000256" key="1">
    <source>
        <dbReference type="ARBA" id="ARBA00023015"/>
    </source>
</evidence>
<dbReference type="Pfam" id="PF12833">
    <property type="entry name" value="HTH_18"/>
    <property type="match status" value="1"/>
</dbReference>
<keyword evidence="6" id="KW-1185">Reference proteome</keyword>
<reference evidence="6" key="1">
    <citation type="journal article" date="2019" name="Int. J. Syst. Evol. Microbiol.">
        <title>The Global Catalogue of Microorganisms (GCM) 10K type strain sequencing project: providing services to taxonomists for standard genome sequencing and annotation.</title>
        <authorList>
            <consortium name="The Broad Institute Genomics Platform"/>
            <consortium name="The Broad Institute Genome Sequencing Center for Infectious Disease"/>
            <person name="Wu L."/>
            <person name="Ma J."/>
        </authorList>
    </citation>
    <scope>NUCLEOTIDE SEQUENCE [LARGE SCALE GENOMIC DNA]</scope>
    <source>
        <strain evidence="6">CCM 7427</strain>
    </source>
</reference>
<evidence type="ECO:0000259" key="4">
    <source>
        <dbReference type="PROSITE" id="PS01124"/>
    </source>
</evidence>
<dbReference type="Gene3D" id="1.10.10.60">
    <property type="entry name" value="Homeodomain-like"/>
    <property type="match status" value="2"/>
</dbReference>
<dbReference type="PANTHER" id="PTHR46796">
    <property type="entry name" value="HTH-TYPE TRANSCRIPTIONAL ACTIVATOR RHAS-RELATED"/>
    <property type="match status" value="1"/>
</dbReference>
<sequence length="337" mass="37528">MKPIEPAPITVTLNDILSSRLRRIWRSEALLARASPPVIEKACANQGDFVLSRLLDHGHDIRVLNVRKSPVPLHCMAISAGYEQRRNEVYSWDGLQRGSSPFVVIQHTLVGLGRLDFAGVRHRLRPGDTMVLTLPHAHRYWLERGGHWEYFWMVLNGREALRLAREVIAAHGPVLTPPSAIIDRLAEACLTLVGRPDISGGDASAAAYAAMAALHDCAFGVEYQPTADLPAAMQRVARYVEMNVGSVLPVEQLAAVAQMSRAHFVRQFTATFGMPPSEWVLQQRLDRAERLLVATDMTVATIADLTGFSSGNYLCKCFRRHRHTSPLQFRKSQRING</sequence>
<dbReference type="SMART" id="SM00342">
    <property type="entry name" value="HTH_ARAC"/>
    <property type="match status" value="1"/>
</dbReference>
<dbReference type="SUPFAM" id="SSF46689">
    <property type="entry name" value="Homeodomain-like"/>
    <property type="match status" value="2"/>
</dbReference>
<name>A0ABW5QES0_9HYPH</name>
<dbReference type="PROSITE" id="PS01124">
    <property type="entry name" value="HTH_ARAC_FAMILY_2"/>
    <property type="match status" value="1"/>
</dbReference>
<evidence type="ECO:0000313" key="6">
    <source>
        <dbReference type="Proteomes" id="UP001597521"/>
    </source>
</evidence>
<dbReference type="InterPro" id="IPR018060">
    <property type="entry name" value="HTH_AraC"/>
</dbReference>
<evidence type="ECO:0000256" key="3">
    <source>
        <dbReference type="ARBA" id="ARBA00023163"/>
    </source>
</evidence>
<keyword evidence="3" id="KW-0804">Transcription</keyword>
<dbReference type="InterPro" id="IPR050204">
    <property type="entry name" value="AraC_XylS_family_regulators"/>
</dbReference>
<gene>
    <name evidence="5" type="ORF">ACFSX5_00270</name>
</gene>
<feature type="domain" description="HTH araC/xylS-type" evidence="4">
    <location>
        <begin position="234"/>
        <end position="332"/>
    </location>
</feature>
<accession>A0ABW5QES0</accession>
<evidence type="ECO:0000256" key="2">
    <source>
        <dbReference type="ARBA" id="ARBA00023125"/>
    </source>
</evidence>
<protein>
    <submittedName>
        <fullName evidence="5">Helix-turn-helix domain-containing protein</fullName>
    </submittedName>
</protein>
<dbReference type="InterPro" id="IPR003313">
    <property type="entry name" value="AraC-bd"/>
</dbReference>
<proteinExistence type="predicted"/>
<dbReference type="EMBL" id="JBHUNP010000001">
    <property type="protein sequence ID" value="MFD2646223.1"/>
    <property type="molecule type" value="Genomic_DNA"/>
</dbReference>